<name>A0A221K3U6_9RHOB</name>
<dbReference type="Proteomes" id="UP000199754">
    <property type="component" value="Chromosome"/>
</dbReference>
<proteinExistence type="predicted"/>
<dbReference type="KEGG" id="spse:SULPSESMR1_02723"/>
<dbReference type="AlphaFoldDB" id="A0A221K3U6"/>
<protein>
    <submittedName>
        <fullName evidence="1">Uncharacterized protein</fullName>
    </submittedName>
</protein>
<dbReference type="EMBL" id="CP022415">
    <property type="protein sequence ID" value="ASM73517.1"/>
    <property type="molecule type" value="Genomic_DNA"/>
</dbReference>
<dbReference type="STRING" id="1402135.SAMN05444149_103120"/>
<accession>A0A221K3U6</accession>
<evidence type="ECO:0000313" key="1">
    <source>
        <dbReference type="EMBL" id="ASM73517.1"/>
    </source>
</evidence>
<dbReference type="RefSeq" id="WP_089421288.1">
    <property type="nucleotide sequence ID" value="NZ_CP022415.1"/>
</dbReference>
<keyword evidence="2" id="KW-1185">Reference proteome</keyword>
<reference evidence="1 2" key="1">
    <citation type="submission" date="2017-07" db="EMBL/GenBank/DDBJ databases">
        <title>Genome Sequence of Sulfitobacter pseudonitzschiae Strain SMR1 Isolated from a culture of the Diatom Skeletonema marinoi.</title>
        <authorList>
            <person name="Topel M."/>
            <person name="Pinder M.I.M."/>
            <person name="Johansson O.N."/>
            <person name="Kourtchenko O."/>
            <person name="Godhe A."/>
            <person name="Clarke A.K."/>
        </authorList>
    </citation>
    <scope>NUCLEOTIDE SEQUENCE [LARGE SCALE GENOMIC DNA]</scope>
    <source>
        <strain evidence="1 2">SMR1</strain>
    </source>
</reference>
<evidence type="ECO:0000313" key="2">
    <source>
        <dbReference type="Proteomes" id="UP000199754"/>
    </source>
</evidence>
<organism evidence="1 2">
    <name type="scientific">Pseudosulfitobacter pseudonitzschiae</name>
    <dbReference type="NCBI Taxonomy" id="1402135"/>
    <lineage>
        <taxon>Bacteria</taxon>
        <taxon>Pseudomonadati</taxon>
        <taxon>Pseudomonadota</taxon>
        <taxon>Alphaproteobacteria</taxon>
        <taxon>Rhodobacterales</taxon>
        <taxon>Roseobacteraceae</taxon>
        <taxon>Pseudosulfitobacter</taxon>
    </lineage>
</organism>
<gene>
    <name evidence="1" type="ORF">SULPSESMR1_02723</name>
</gene>
<dbReference type="OrthoDB" id="7705857at2"/>
<sequence length="88" mass="10370">MPAKVVLHIGFHNTGMSTAQQVRRGNRALLKAHLAIRLKPQMTDLLHATPGYPTWRDKISQAKVACRLKLWRRSYRTRWPMRHWIKLC</sequence>